<protein>
    <submittedName>
        <fullName evidence="3">Sulfurtransferase TusA family protein</fullName>
    </submittedName>
</protein>
<feature type="domain" description="UPF0033" evidence="2">
    <location>
        <begin position="7"/>
        <end position="31"/>
    </location>
</feature>
<reference evidence="3" key="1">
    <citation type="submission" date="2020-07" db="EMBL/GenBank/DDBJ databases">
        <title>Huge and variable diversity of episymbiotic CPR bacteria and DPANN archaea in groundwater ecosystems.</title>
        <authorList>
            <person name="He C.Y."/>
            <person name="Keren R."/>
            <person name="Whittaker M."/>
            <person name="Farag I.F."/>
            <person name="Doudna J."/>
            <person name="Cate J.H.D."/>
            <person name="Banfield J.F."/>
        </authorList>
    </citation>
    <scope>NUCLEOTIDE SEQUENCE</scope>
    <source>
        <strain evidence="3">NC_groundwater_763_Ag_S-0.2um_68_21</strain>
    </source>
</reference>
<dbReference type="InterPro" id="IPR036868">
    <property type="entry name" value="TusA-like_sf"/>
</dbReference>
<dbReference type="PROSITE" id="PS01148">
    <property type="entry name" value="UPF0033"/>
    <property type="match status" value="1"/>
</dbReference>
<dbReference type="CDD" id="cd00291">
    <property type="entry name" value="SirA_YedF_YeeD"/>
    <property type="match status" value="1"/>
</dbReference>
<dbReference type="Gene3D" id="3.30.110.40">
    <property type="entry name" value="TusA-like domain"/>
    <property type="match status" value="1"/>
</dbReference>
<dbReference type="EMBL" id="JACPUR010000015">
    <property type="protein sequence ID" value="MBI3127132.1"/>
    <property type="molecule type" value="Genomic_DNA"/>
</dbReference>
<name>A0A932HXL2_UNCTE</name>
<accession>A0A932HXL2</accession>
<dbReference type="Pfam" id="PF01206">
    <property type="entry name" value="TusA"/>
    <property type="match status" value="1"/>
</dbReference>
<dbReference type="PANTHER" id="PTHR33279:SF6">
    <property type="entry name" value="SULFUR CARRIER PROTEIN YEDF-RELATED"/>
    <property type="match status" value="1"/>
</dbReference>
<evidence type="ECO:0000313" key="3">
    <source>
        <dbReference type="EMBL" id="MBI3127132.1"/>
    </source>
</evidence>
<dbReference type="Proteomes" id="UP000782312">
    <property type="component" value="Unassembled WGS sequence"/>
</dbReference>
<comment type="similarity">
    <text evidence="1">Belongs to the sulfur carrier protein TusA family.</text>
</comment>
<dbReference type="PANTHER" id="PTHR33279">
    <property type="entry name" value="SULFUR CARRIER PROTEIN YEDF-RELATED"/>
    <property type="match status" value="1"/>
</dbReference>
<evidence type="ECO:0000256" key="1">
    <source>
        <dbReference type="ARBA" id="ARBA00008984"/>
    </source>
</evidence>
<gene>
    <name evidence="3" type="ORF">HYZ11_05980</name>
</gene>
<evidence type="ECO:0000313" key="4">
    <source>
        <dbReference type="Proteomes" id="UP000782312"/>
    </source>
</evidence>
<sequence length="74" mass="8245">MPTEKTLDLRGDVCPGPLIQVQEAVSQAERGDSFLVLVDYPLAAESIARWAEGEGYAVSIGQRRGEWEIRFRLP</sequence>
<dbReference type="AlphaFoldDB" id="A0A932HXL2"/>
<proteinExistence type="inferred from homology"/>
<comment type="caution">
    <text evidence="3">The sequence shown here is derived from an EMBL/GenBank/DDBJ whole genome shotgun (WGS) entry which is preliminary data.</text>
</comment>
<dbReference type="SUPFAM" id="SSF64307">
    <property type="entry name" value="SirA-like"/>
    <property type="match status" value="1"/>
</dbReference>
<organism evidence="3 4">
    <name type="scientific">Tectimicrobiota bacterium</name>
    <dbReference type="NCBI Taxonomy" id="2528274"/>
    <lineage>
        <taxon>Bacteria</taxon>
        <taxon>Pseudomonadati</taxon>
        <taxon>Nitrospinota/Tectimicrobiota group</taxon>
        <taxon>Candidatus Tectimicrobiota</taxon>
    </lineage>
</organism>
<dbReference type="InterPro" id="IPR001455">
    <property type="entry name" value="TusA-like"/>
</dbReference>
<evidence type="ECO:0000259" key="2">
    <source>
        <dbReference type="PROSITE" id="PS01148"/>
    </source>
</evidence>